<sequence length="285" mass="32064">MEVQELKFLLDLLGFPDYRAAITQIKPNPKTKATERDGICRTLADRQLVGYAEEILTFSISPAGKSLLQLDPTRLPIAEAEVAILTACAESTITPAQTKLEAATRQSVIQGLAEKGLIKAEKIQITEVWLTARGQEYLREEYNPSGTLPVVSLDMLTNYLRFLRKSLRSPEDSFPPNSSPATTTPLPSLEVIKSKPLSDDEIVHLIQKLDRELSTDNYLPIFHLRQKLQPPLSREEFDRTLYRLQRTDRIELSSLQEAMSYSPDQIELGIPQDIGGPLFFIIVTE</sequence>
<organism evidence="1 2">
    <name type="scientific">Phormidium pseudopriestleyi FRX01</name>
    <dbReference type="NCBI Taxonomy" id="1759528"/>
    <lineage>
        <taxon>Bacteria</taxon>
        <taxon>Bacillati</taxon>
        <taxon>Cyanobacteriota</taxon>
        <taxon>Cyanophyceae</taxon>
        <taxon>Oscillatoriophycideae</taxon>
        <taxon>Oscillatoriales</taxon>
        <taxon>Oscillatoriaceae</taxon>
        <taxon>Phormidium</taxon>
    </lineage>
</organism>
<accession>A0ABS3FXE8</accession>
<dbReference type="Proteomes" id="UP000664844">
    <property type="component" value="Unassembled WGS sequence"/>
</dbReference>
<evidence type="ECO:0008006" key="3">
    <source>
        <dbReference type="Google" id="ProtNLM"/>
    </source>
</evidence>
<protein>
    <recommendedName>
        <fullName evidence="3">Transcription factor RcaD</fullName>
    </recommendedName>
</protein>
<evidence type="ECO:0000313" key="1">
    <source>
        <dbReference type="EMBL" id="MBO0351796.1"/>
    </source>
</evidence>
<dbReference type="EMBL" id="JAFLQW010000586">
    <property type="protein sequence ID" value="MBO0351796.1"/>
    <property type="molecule type" value="Genomic_DNA"/>
</dbReference>
<keyword evidence="2" id="KW-1185">Reference proteome</keyword>
<reference evidence="1 2" key="1">
    <citation type="submission" date="2021-03" db="EMBL/GenBank/DDBJ databases">
        <title>Metabolic Capacity of the Antarctic Cyanobacterium Phormidium pseudopriestleyi that Sustains Oxygenic Photosynthesis in the Presence of Hydrogen Sulfide.</title>
        <authorList>
            <person name="Lumian J.E."/>
            <person name="Jungblut A.D."/>
            <person name="Dillon M.L."/>
            <person name="Hawes I."/>
            <person name="Doran P.T."/>
            <person name="Mackey T.J."/>
            <person name="Dick G.J."/>
            <person name="Grettenberger C.L."/>
            <person name="Sumner D.Y."/>
        </authorList>
    </citation>
    <scope>NUCLEOTIDE SEQUENCE [LARGE SCALE GENOMIC DNA]</scope>
    <source>
        <strain evidence="1 2">FRX01</strain>
    </source>
</reference>
<name>A0ABS3FXE8_9CYAN</name>
<proteinExistence type="predicted"/>
<comment type="caution">
    <text evidence="1">The sequence shown here is derived from an EMBL/GenBank/DDBJ whole genome shotgun (WGS) entry which is preliminary data.</text>
</comment>
<dbReference type="RefSeq" id="WP_207090226.1">
    <property type="nucleotide sequence ID" value="NZ_JAFLQW010000586.1"/>
</dbReference>
<gene>
    <name evidence="1" type="ORF">J0895_22475</name>
</gene>
<evidence type="ECO:0000313" key="2">
    <source>
        <dbReference type="Proteomes" id="UP000664844"/>
    </source>
</evidence>